<dbReference type="InterPro" id="IPR046368">
    <property type="entry name" value="Tag1"/>
</dbReference>
<dbReference type="PANTHER" id="PTHR35895">
    <property type="entry name" value="CHROMOSOME 16, WHOLE GENOME SHOTGUN SEQUENCE"/>
    <property type="match status" value="1"/>
</dbReference>
<evidence type="ECO:0000259" key="3">
    <source>
        <dbReference type="Pfam" id="PF26150"/>
    </source>
</evidence>
<dbReference type="GO" id="GO:0000329">
    <property type="term" value="C:fungal-type vacuole membrane"/>
    <property type="evidence" value="ECO:0007669"/>
    <property type="project" value="InterPro"/>
</dbReference>
<gene>
    <name evidence="4" type="ORF">FWILDA_LOCUS2525</name>
</gene>
<dbReference type="AlphaFoldDB" id="A0A9W4WN76"/>
<keyword evidence="2" id="KW-0472">Membrane</keyword>
<keyword evidence="2" id="KW-0812">Transmembrane</keyword>
<sequence>MSNLESMRPSIEETPLTPMTENTMDTLAPTTTRDSIITYSTDLGDSSLTTDDVYVTKREKEVSSGITNPSPFYRRRRFWALCAAISTIISAIFLPLLFLVIVPTVAQNTVNKSHIEFQVINITNASDDQFDTEMTGVASNAGLFDATMKFTDSMIVLYKGNKIGSVKLEDIKVTKGKGKISGKNTFTISNKTAFELFTKDSMLEESFVWTLQGNANVQAFGITTKNLHVNKNVTIPGGNGFKSKLTNLKVSQNPDKTLQMEMTTILHNTSPICMELGNLTFQVQSGETVMANVTSNYVYLTTNENTLTLTGTANLPTNAIDQLNFLKVIEAYLSNKPFNTTAKGVKNELKGGPVDWLNTAISSLTITAELGGAEKAPQLISEVDLGQLSMKFTPETAFSPLISAKNTTAKFIPPFDVEFQILSLQQKLTINYQGKSVAVIQTPETNVTTVNDEILLDVPETTLQAFDGFSDLLVVLTTTAGSDVEIIGEANITSNSPMGVGTIHGVPFNVTSRMEGLNQFNSPGKEPVVSNINILAGTTNQIIIGSIVTLANPTSFSVSIGQVGFDLYYNDSKIGTVAIDDLSIVPGPNPVQVIITLDDPANNAGNDLLVSYLSGKETILNIKGNDDSTKVSSMIPAFKAINIPSPLPPFNLPLITKANMEVTPQSALDNSTIAIVEMTNPFDAPISIYTMDSSFEINGTSLGSVQQDLKDNPIFLQGHVTQKLGFNVKMSLDIESTITILRNLALAKGMDVSGLDTLITAFHLNIPGANSNVIPINGQSKPFNPSTFITTALKEIPTHITLDAQVAIGNYFLPSLKYQQDINVETDDSIVYLLASILKF</sequence>
<keyword evidence="2" id="KW-1133">Transmembrane helix</keyword>
<proteinExistence type="predicted"/>
<dbReference type="OrthoDB" id="10039566at2759"/>
<feature type="compositionally biased region" description="Polar residues" evidence="1">
    <location>
        <begin position="17"/>
        <end position="26"/>
    </location>
</feature>
<dbReference type="Proteomes" id="UP001153678">
    <property type="component" value="Unassembled WGS sequence"/>
</dbReference>
<feature type="domain" description="Tag1-like fourth Ig-like" evidence="3">
    <location>
        <begin position="526"/>
        <end position="629"/>
    </location>
</feature>
<feature type="transmembrane region" description="Helical" evidence="2">
    <location>
        <begin position="78"/>
        <end position="102"/>
    </location>
</feature>
<dbReference type="SUPFAM" id="SSF117070">
    <property type="entry name" value="LEA14-like"/>
    <property type="match status" value="1"/>
</dbReference>
<reference evidence="4" key="1">
    <citation type="submission" date="2022-08" db="EMBL/GenBank/DDBJ databases">
        <authorList>
            <person name="Kallberg Y."/>
            <person name="Tangrot J."/>
            <person name="Rosling A."/>
        </authorList>
    </citation>
    <scope>NUCLEOTIDE SEQUENCE</scope>
    <source>
        <strain evidence="4">Wild A</strain>
    </source>
</reference>
<dbReference type="EMBL" id="CAMKVN010000296">
    <property type="protein sequence ID" value="CAI2166343.1"/>
    <property type="molecule type" value="Genomic_DNA"/>
</dbReference>
<evidence type="ECO:0000313" key="4">
    <source>
        <dbReference type="EMBL" id="CAI2166343.1"/>
    </source>
</evidence>
<evidence type="ECO:0000256" key="2">
    <source>
        <dbReference type="SAM" id="Phobius"/>
    </source>
</evidence>
<evidence type="ECO:0000313" key="5">
    <source>
        <dbReference type="Proteomes" id="UP001153678"/>
    </source>
</evidence>
<dbReference type="InterPro" id="IPR059065">
    <property type="entry name" value="Ig_Tag1-like_4th"/>
</dbReference>
<evidence type="ECO:0000256" key="1">
    <source>
        <dbReference type="SAM" id="MobiDB-lite"/>
    </source>
</evidence>
<keyword evidence="5" id="KW-1185">Reference proteome</keyword>
<dbReference type="Pfam" id="PF26150">
    <property type="entry name" value="LEA-2_4"/>
    <property type="match status" value="1"/>
</dbReference>
<accession>A0A9W4WN76</accession>
<dbReference type="InterPro" id="IPR022185">
    <property type="entry name" value="DUF3712"/>
</dbReference>
<organism evidence="4 5">
    <name type="scientific">Funneliformis geosporum</name>
    <dbReference type="NCBI Taxonomy" id="1117311"/>
    <lineage>
        <taxon>Eukaryota</taxon>
        <taxon>Fungi</taxon>
        <taxon>Fungi incertae sedis</taxon>
        <taxon>Mucoromycota</taxon>
        <taxon>Glomeromycotina</taxon>
        <taxon>Glomeromycetes</taxon>
        <taxon>Glomerales</taxon>
        <taxon>Glomeraceae</taxon>
        <taxon>Funneliformis</taxon>
    </lineage>
</organism>
<protein>
    <submittedName>
        <fullName evidence="4">14473_t:CDS:1</fullName>
    </submittedName>
</protein>
<dbReference type="PANTHER" id="PTHR35895:SF1">
    <property type="entry name" value="LIPID-BINDING SERUM GLYCOPROTEIN C-TERMINAL DOMAIN-CONTAINING PROTEIN"/>
    <property type="match status" value="1"/>
</dbReference>
<name>A0A9W4WN76_9GLOM</name>
<dbReference type="Pfam" id="PF12505">
    <property type="entry name" value="DUF3712"/>
    <property type="match status" value="1"/>
</dbReference>
<feature type="region of interest" description="Disordered" evidence="1">
    <location>
        <begin position="1"/>
        <end position="26"/>
    </location>
</feature>
<comment type="caution">
    <text evidence="4">The sequence shown here is derived from an EMBL/GenBank/DDBJ whole genome shotgun (WGS) entry which is preliminary data.</text>
</comment>